<accession>A0A423PDA1</accession>
<comment type="caution">
    <text evidence="2">The sequence shown here is derived from an EMBL/GenBank/DDBJ whole genome shotgun (WGS) entry which is preliminary data.</text>
</comment>
<protein>
    <submittedName>
        <fullName evidence="2">Transposase</fullName>
    </submittedName>
</protein>
<dbReference type="InterPro" id="IPR051839">
    <property type="entry name" value="RD_transcriptional_regulator"/>
</dbReference>
<dbReference type="RefSeq" id="WP_123592641.1">
    <property type="nucleotide sequence ID" value="NZ_AYKF01000144.1"/>
</dbReference>
<dbReference type="InterPro" id="IPR009057">
    <property type="entry name" value="Homeodomain-like_sf"/>
</dbReference>
<dbReference type="Gene3D" id="1.10.10.60">
    <property type="entry name" value="Homeodomain-like"/>
    <property type="match status" value="1"/>
</dbReference>
<sequence length="94" mass="10503">MPRKTYSAEFKAEAVELVRSSPSSARAVAHDLGLSPTMLNRWCREAQGSSKPAFQGSGTPRDQELARLKRELAQVKKERDFLRDAATYFAKESS</sequence>
<dbReference type="SUPFAM" id="SSF46689">
    <property type="entry name" value="Homeodomain-like"/>
    <property type="match status" value="1"/>
</dbReference>
<dbReference type="PANTHER" id="PTHR33215:SF13">
    <property type="entry name" value="PROTEIN DISTAL ANTENNA"/>
    <property type="match status" value="1"/>
</dbReference>
<dbReference type="Proteomes" id="UP000285123">
    <property type="component" value="Unassembled WGS sequence"/>
</dbReference>
<reference evidence="2 3" key="1">
    <citation type="submission" date="2013-10" db="EMBL/GenBank/DDBJ databases">
        <title>Salinisphaera halophila YIM 95161 Genome Sequencing.</title>
        <authorList>
            <person name="Lai Q."/>
            <person name="Li C."/>
            <person name="Shao Z."/>
        </authorList>
    </citation>
    <scope>NUCLEOTIDE SEQUENCE [LARGE SCALE GENOMIC DNA]</scope>
    <source>
        <strain evidence="2 3">YIM 95161</strain>
    </source>
</reference>
<comment type="similarity">
    <text evidence="1">Belongs to the transposase 8 family.</text>
</comment>
<dbReference type="AlphaFoldDB" id="A0A423PDA1"/>
<dbReference type="PANTHER" id="PTHR33215">
    <property type="entry name" value="PROTEIN DISTAL ANTENNA"/>
    <property type="match status" value="1"/>
</dbReference>
<dbReference type="EMBL" id="AYKF01000144">
    <property type="protein sequence ID" value="ROO22682.1"/>
    <property type="molecule type" value="Genomic_DNA"/>
</dbReference>
<organism evidence="2 3">
    <name type="scientific">Salinisphaera orenii YIM 95161</name>
    <dbReference type="NCBI Taxonomy" id="1051139"/>
    <lineage>
        <taxon>Bacteria</taxon>
        <taxon>Pseudomonadati</taxon>
        <taxon>Pseudomonadota</taxon>
        <taxon>Gammaproteobacteria</taxon>
        <taxon>Salinisphaerales</taxon>
        <taxon>Salinisphaeraceae</taxon>
        <taxon>Salinisphaera</taxon>
    </lineage>
</organism>
<dbReference type="OrthoDB" id="7064550at2"/>
<dbReference type="GO" id="GO:0003677">
    <property type="term" value="F:DNA binding"/>
    <property type="evidence" value="ECO:0007669"/>
    <property type="project" value="InterPro"/>
</dbReference>
<proteinExistence type="inferred from homology"/>
<dbReference type="Pfam" id="PF01527">
    <property type="entry name" value="HTH_Tnp_1"/>
    <property type="match status" value="1"/>
</dbReference>
<evidence type="ECO:0000313" key="3">
    <source>
        <dbReference type="Proteomes" id="UP000285123"/>
    </source>
</evidence>
<gene>
    <name evidence="2" type="ORF">SAHL_17290</name>
</gene>
<dbReference type="GO" id="GO:0004803">
    <property type="term" value="F:transposase activity"/>
    <property type="evidence" value="ECO:0007669"/>
    <property type="project" value="InterPro"/>
</dbReference>
<evidence type="ECO:0000256" key="1">
    <source>
        <dbReference type="ARBA" id="ARBA00009964"/>
    </source>
</evidence>
<evidence type="ECO:0000313" key="2">
    <source>
        <dbReference type="EMBL" id="ROO22682.1"/>
    </source>
</evidence>
<dbReference type="GO" id="GO:0006313">
    <property type="term" value="P:DNA transposition"/>
    <property type="evidence" value="ECO:0007669"/>
    <property type="project" value="InterPro"/>
</dbReference>
<dbReference type="InterPro" id="IPR002514">
    <property type="entry name" value="Transposase_8"/>
</dbReference>
<name>A0A423PDA1_9GAMM</name>